<proteinExistence type="predicted"/>
<keyword evidence="2" id="KW-1185">Reference proteome</keyword>
<dbReference type="Proteomes" id="UP000789702">
    <property type="component" value="Unassembled WGS sequence"/>
</dbReference>
<gene>
    <name evidence="1" type="ORF">DHETER_LOCUS9213</name>
</gene>
<name>A0ACA9NCK8_9GLOM</name>
<evidence type="ECO:0000313" key="2">
    <source>
        <dbReference type="Proteomes" id="UP000789702"/>
    </source>
</evidence>
<dbReference type="EMBL" id="CAJVPU010015848">
    <property type="protein sequence ID" value="CAG8649267.1"/>
    <property type="molecule type" value="Genomic_DNA"/>
</dbReference>
<accession>A0ACA9NCK8</accession>
<reference evidence="1" key="1">
    <citation type="submission" date="2021-06" db="EMBL/GenBank/DDBJ databases">
        <authorList>
            <person name="Kallberg Y."/>
            <person name="Tangrot J."/>
            <person name="Rosling A."/>
        </authorList>
    </citation>
    <scope>NUCLEOTIDE SEQUENCE</scope>
    <source>
        <strain evidence="1">IL203A</strain>
    </source>
</reference>
<protein>
    <submittedName>
        <fullName evidence="1">17410_t:CDS:1</fullName>
    </submittedName>
</protein>
<sequence length="107" mass="12519">KGDLRYKKFDVNSSYDGGLVLKIFDDNNNNRYKTIYILFPNGTATYINLDFANKSINISRIFPLTMKYYFLLYDDTVDGSEQVTGMLIDWNSQIIKEFVISLNFPYQ</sequence>
<organism evidence="1 2">
    <name type="scientific">Dentiscutata heterogama</name>
    <dbReference type="NCBI Taxonomy" id="1316150"/>
    <lineage>
        <taxon>Eukaryota</taxon>
        <taxon>Fungi</taxon>
        <taxon>Fungi incertae sedis</taxon>
        <taxon>Mucoromycota</taxon>
        <taxon>Glomeromycotina</taxon>
        <taxon>Glomeromycetes</taxon>
        <taxon>Diversisporales</taxon>
        <taxon>Gigasporaceae</taxon>
        <taxon>Dentiscutata</taxon>
    </lineage>
</organism>
<evidence type="ECO:0000313" key="1">
    <source>
        <dbReference type="EMBL" id="CAG8649267.1"/>
    </source>
</evidence>
<feature type="non-terminal residue" evidence="1">
    <location>
        <position position="1"/>
    </location>
</feature>
<comment type="caution">
    <text evidence="1">The sequence shown here is derived from an EMBL/GenBank/DDBJ whole genome shotgun (WGS) entry which is preliminary data.</text>
</comment>